<sequence>MSIEICYIIAGLLILFAIFDLIVGVTNDAVNFLNSSIGSKAAPFKIIMIIASAGILTGVTFSAGMMEVARKGIFHPELFTMPELLTIFIAVMLTDILLLDLFNTHGLPTSTTVSIVFELLGSAVALSLIKLGTHSDSGLGLVDYINSTKAITIVFGILLSIIVAFASGAIVQFISRLIFTFNYENRLKYYGALWGGVALTVITFFILIKGAKGATFMDQHMVTWIKSHSLIIMGCIFAISAVILQILISAFKINILKPIVLVGTFALAMAFAANDLVNFIGVPLAGLNAFITALASSDPMNMNMGALGGKIHTPTFIMLIAGTIMVVTLWVSSKARTVAETEISLGKQDEGMERFESVWLSRRIVNLFHSLFTSVKTIAPPFIGKIVARRISPIPEDAHAGEREKPSFDLLRASVNLMVASAVVSLATSLKLPLSTTYVTFMVAMGSSFSDQAWGRESAVYRVTGVLTVVGGWFMTALIAFMASFICANIIYYFKLPGVGCLMIFVFFMIRRNKKYHDGNQKTKEEITIYHLEKVEDFQSSVSATFDHIAIHLQGIRLSLGEVFDALFEEDLDTLRAQRRKVKHFQISSNIIIANIFKVLRLLQRGDHKGSFNYYQIIRRLQKINDGYRDTVIRSTMHIANRHKGLLPAQIEELKDIKTEILYIFEQVEIAFNKNDIVDCNHIAARFHYLRDLVDEYNANQIARIREESSKTRLSIMYYAISGNCVMMSKQTVKLLEIFNEALPPKDGTNACKNLRLD</sequence>
<evidence type="ECO:0000256" key="3">
    <source>
        <dbReference type="ARBA" id="ARBA00022692"/>
    </source>
</evidence>
<feature type="transmembrane region" description="Helical" evidence="6">
    <location>
        <begin position="229"/>
        <end position="248"/>
    </location>
</feature>
<evidence type="ECO:0000256" key="4">
    <source>
        <dbReference type="ARBA" id="ARBA00022989"/>
    </source>
</evidence>
<dbReference type="AlphaFoldDB" id="A0A2G6MTX7"/>
<accession>A0A2G6MTX7</accession>
<proteinExistence type="inferred from homology"/>
<keyword evidence="6" id="KW-0592">Phosphate transport</keyword>
<dbReference type="GO" id="GO:0005315">
    <property type="term" value="F:phosphate transmembrane transporter activity"/>
    <property type="evidence" value="ECO:0007669"/>
    <property type="project" value="InterPro"/>
</dbReference>
<organism evidence="7 8">
    <name type="scientific">Desulfobacter postgatei</name>
    <dbReference type="NCBI Taxonomy" id="2293"/>
    <lineage>
        <taxon>Bacteria</taxon>
        <taxon>Pseudomonadati</taxon>
        <taxon>Thermodesulfobacteriota</taxon>
        <taxon>Desulfobacteria</taxon>
        <taxon>Desulfobacterales</taxon>
        <taxon>Desulfobacteraceae</taxon>
        <taxon>Desulfobacter</taxon>
    </lineage>
</organism>
<dbReference type="Pfam" id="PF01384">
    <property type="entry name" value="PHO4"/>
    <property type="match status" value="1"/>
</dbReference>
<feature type="transmembrane region" description="Helical" evidence="6">
    <location>
        <begin position="254"/>
        <end position="271"/>
    </location>
</feature>
<gene>
    <name evidence="7" type="ORF">CSA25_00615</name>
</gene>
<feature type="transmembrane region" description="Helical" evidence="6">
    <location>
        <begin position="492"/>
        <end position="510"/>
    </location>
</feature>
<dbReference type="PANTHER" id="PTHR11101">
    <property type="entry name" value="PHOSPHATE TRANSPORTER"/>
    <property type="match status" value="1"/>
</dbReference>
<feature type="transmembrane region" description="Helical" evidence="6">
    <location>
        <begin position="315"/>
        <end position="332"/>
    </location>
</feature>
<feature type="transmembrane region" description="Helical" evidence="6">
    <location>
        <begin position="111"/>
        <end position="129"/>
    </location>
</feature>
<dbReference type="InterPro" id="IPR001204">
    <property type="entry name" value="Phos_transporter"/>
</dbReference>
<protein>
    <recommendedName>
        <fullName evidence="6">Phosphate transporter</fullName>
    </recommendedName>
</protein>
<feature type="transmembrane region" description="Helical" evidence="6">
    <location>
        <begin position="78"/>
        <end position="99"/>
    </location>
</feature>
<dbReference type="Proteomes" id="UP000231203">
    <property type="component" value="Unassembled WGS sequence"/>
</dbReference>
<feature type="transmembrane region" description="Helical" evidence="6">
    <location>
        <begin position="46"/>
        <end position="66"/>
    </location>
</feature>
<dbReference type="GO" id="GO:0035435">
    <property type="term" value="P:phosphate ion transmembrane transport"/>
    <property type="evidence" value="ECO:0007669"/>
    <property type="project" value="TreeGrafter"/>
</dbReference>
<feature type="transmembrane region" description="Helical" evidence="6">
    <location>
        <begin position="7"/>
        <end position="26"/>
    </location>
</feature>
<dbReference type="PANTHER" id="PTHR11101:SF16">
    <property type="entry name" value="PHOSPHATE TRANSPORTER"/>
    <property type="match status" value="1"/>
</dbReference>
<comment type="caution">
    <text evidence="7">The sequence shown here is derived from an EMBL/GenBank/DDBJ whole genome shotgun (WGS) entry which is preliminary data.</text>
</comment>
<dbReference type="GO" id="GO:0016020">
    <property type="term" value="C:membrane"/>
    <property type="evidence" value="ECO:0007669"/>
    <property type="project" value="UniProtKB-SubCell"/>
</dbReference>
<keyword evidence="4 6" id="KW-1133">Transmembrane helix</keyword>
<comment type="similarity">
    <text evidence="6">Belongs to the inorganic phosphate transporter (PiT) (TC 2.A.20) family.</text>
</comment>
<evidence type="ECO:0000256" key="6">
    <source>
        <dbReference type="RuleBase" id="RU363058"/>
    </source>
</evidence>
<feature type="transmembrane region" description="Helical" evidence="6">
    <location>
        <begin position="466"/>
        <end position="486"/>
    </location>
</feature>
<evidence type="ECO:0000313" key="8">
    <source>
        <dbReference type="Proteomes" id="UP000231203"/>
    </source>
</evidence>
<evidence type="ECO:0000313" key="7">
    <source>
        <dbReference type="EMBL" id="PIE63412.1"/>
    </source>
</evidence>
<evidence type="ECO:0000256" key="1">
    <source>
        <dbReference type="ARBA" id="ARBA00004141"/>
    </source>
</evidence>
<feature type="transmembrane region" description="Helical" evidence="6">
    <location>
        <begin position="276"/>
        <end position="295"/>
    </location>
</feature>
<keyword evidence="3 6" id="KW-0812">Transmembrane</keyword>
<dbReference type="EMBL" id="PDTI01000008">
    <property type="protein sequence ID" value="PIE63412.1"/>
    <property type="molecule type" value="Genomic_DNA"/>
</dbReference>
<evidence type="ECO:0000256" key="2">
    <source>
        <dbReference type="ARBA" id="ARBA00022448"/>
    </source>
</evidence>
<feature type="transmembrane region" description="Helical" evidence="6">
    <location>
        <begin position="187"/>
        <end position="208"/>
    </location>
</feature>
<name>A0A2G6MTX7_9BACT</name>
<reference evidence="7 8" key="1">
    <citation type="submission" date="2017-10" db="EMBL/GenBank/DDBJ databases">
        <title>Novel microbial diversity and functional potential in the marine mammal oral microbiome.</title>
        <authorList>
            <person name="Dudek N.K."/>
            <person name="Sun C.L."/>
            <person name="Burstein D."/>
            <person name="Kantor R.S."/>
            <person name="Aliaga Goltsman D.S."/>
            <person name="Bik E.M."/>
            <person name="Thomas B.C."/>
            <person name="Banfield J.F."/>
            <person name="Relman D.A."/>
        </authorList>
    </citation>
    <scope>NUCLEOTIDE SEQUENCE [LARGE SCALE GENOMIC DNA]</scope>
    <source>
        <strain evidence="7">DOLJORAL78_47_202</strain>
    </source>
</reference>
<evidence type="ECO:0000256" key="5">
    <source>
        <dbReference type="ARBA" id="ARBA00023136"/>
    </source>
</evidence>
<comment type="subcellular location">
    <subcellularLocation>
        <location evidence="1 6">Membrane</location>
        <topology evidence="1 6">Multi-pass membrane protein</topology>
    </subcellularLocation>
</comment>
<keyword evidence="2 6" id="KW-0813">Transport</keyword>
<feature type="transmembrane region" description="Helical" evidence="6">
    <location>
        <begin position="150"/>
        <end position="175"/>
    </location>
</feature>
<keyword evidence="5 6" id="KW-0472">Membrane</keyword>